<dbReference type="InterPro" id="IPR007311">
    <property type="entry name" value="ST7"/>
</dbReference>
<dbReference type="Proteomes" id="UP000314986">
    <property type="component" value="Unassembled WGS sequence"/>
</dbReference>
<dbReference type="AlphaFoldDB" id="A0A4W3J010"/>
<reference evidence="8" key="5">
    <citation type="submission" date="2025-09" db="UniProtKB">
        <authorList>
            <consortium name="Ensembl"/>
        </authorList>
    </citation>
    <scope>IDENTIFICATION</scope>
</reference>
<evidence type="ECO:0000313" key="9">
    <source>
        <dbReference type="Proteomes" id="UP000314986"/>
    </source>
</evidence>
<dbReference type="Pfam" id="PF04184">
    <property type="entry name" value="ST7"/>
    <property type="match status" value="1"/>
</dbReference>
<sequence>PGSHSLSSEDQPRPTYPSGLWHKGETAADLAGLCELFLIIIILIPSLTVTMFLNTLTPKFYVALTGTSSLISGLILIFEWWYFRKYGTSFIEQVSVSHLRPLLGGVDNTSSAVNFSTSNGEADSSRQSVSECKVWRNPLNLFRGAEYSRYTWVTGREPLTYYDMNLSAQDHQTFFTCDTDQLRPADIVMQKAWRERNPQARIKAAYQALELNNECATAYVLLAEEETTTIVEAEKLFKQALKVGDVCYKRSQQSQHHSAQLEAQHRRDTNVLVYIKRRLAMCARKLGRVREAVKLMRDLMKEFPLLSMLNIHENLLEALLELQAYADVQVVLAKYDDISLPKSATICYTAALLKARAVSDKFSPESASRRGLSTAEMNAVEAIHRAVEFNPHVPKYLLEMKSVILPPEHILKRGDSEAIAYAFFHLQHWKRVEGVLNLLHCTWEGTFRMIPYPLEKGHLFYPYPSCTETADRELLPSFHEVSVYPKKELPFFILFTAGLCSFTAMLALLTHQFPELMGVFAKAVSTAAS</sequence>
<dbReference type="InterPro" id="IPR011990">
    <property type="entry name" value="TPR-like_helical_dom_sf"/>
</dbReference>
<evidence type="ECO:0000256" key="6">
    <source>
        <dbReference type="ARBA" id="ARBA00039262"/>
    </source>
</evidence>
<feature type="transmembrane region" description="Helical" evidence="7">
    <location>
        <begin position="60"/>
        <end position="83"/>
    </location>
</feature>
<evidence type="ECO:0000256" key="5">
    <source>
        <dbReference type="ARBA" id="ARBA00023136"/>
    </source>
</evidence>
<reference evidence="9" key="1">
    <citation type="journal article" date="2006" name="Science">
        <title>Ancient noncoding elements conserved in the human genome.</title>
        <authorList>
            <person name="Venkatesh B."/>
            <person name="Kirkness E.F."/>
            <person name="Loh Y.H."/>
            <person name="Halpern A.L."/>
            <person name="Lee A.P."/>
            <person name="Johnson J."/>
            <person name="Dandona N."/>
            <person name="Viswanathan L.D."/>
            <person name="Tay A."/>
            <person name="Venter J.C."/>
            <person name="Strausberg R.L."/>
            <person name="Brenner S."/>
        </authorList>
    </citation>
    <scope>NUCLEOTIDE SEQUENCE [LARGE SCALE GENOMIC DNA]</scope>
</reference>
<evidence type="ECO:0000256" key="7">
    <source>
        <dbReference type="SAM" id="Phobius"/>
    </source>
</evidence>
<protein>
    <recommendedName>
        <fullName evidence="6">Suppressor of tumorigenicity 7 protein-like</fullName>
    </recommendedName>
</protein>
<proteinExistence type="inferred from homology"/>
<name>A0A4W3J010_CALMI</name>
<comment type="similarity">
    <text evidence="2">Belongs to the ST7 family.</text>
</comment>
<dbReference type="Gene3D" id="1.25.40.10">
    <property type="entry name" value="Tetratricopeptide repeat domain"/>
    <property type="match status" value="1"/>
</dbReference>
<dbReference type="GeneTree" id="ENSGT00390000000873"/>
<accession>A0A4W3J010</accession>
<evidence type="ECO:0000256" key="2">
    <source>
        <dbReference type="ARBA" id="ARBA00009751"/>
    </source>
</evidence>
<dbReference type="Ensembl" id="ENSCMIT00000032099.1">
    <property type="protein sequence ID" value="ENSCMIP00000031618.1"/>
    <property type="gene ID" value="ENSCMIG00000013519.1"/>
</dbReference>
<evidence type="ECO:0000256" key="4">
    <source>
        <dbReference type="ARBA" id="ARBA00022989"/>
    </source>
</evidence>
<dbReference type="PANTHER" id="PTHR12745:SF4">
    <property type="entry name" value="SUPPRESSOR OF TUMORIGENICITY 7 PROTEIN-LIKE"/>
    <property type="match status" value="1"/>
</dbReference>
<evidence type="ECO:0000313" key="8">
    <source>
        <dbReference type="Ensembl" id="ENSCMIP00000031618.1"/>
    </source>
</evidence>
<feature type="transmembrane region" description="Helical" evidence="7">
    <location>
        <begin position="30"/>
        <end position="53"/>
    </location>
</feature>
<keyword evidence="4 7" id="KW-1133">Transmembrane helix</keyword>
<reference evidence="9" key="2">
    <citation type="journal article" date="2007" name="PLoS Biol.">
        <title>Survey sequencing and comparative analysis of the elephant shark (Callorhinchus milii) genome.</title>
        <authorList>
            <person name="Venkatesh B."/>
            <person name="Kirkness E.F."/>
            <person name="Loh Y.H."/>
            <person name="Halpern A.L."/>
            <person name="Lee A.P."/>
            <person name="Johnson J."/>
            <person name="Dandona N."/>
            <person name="Viswanathan L.D."/>
            <person name="Tay A."/>
            <person name="Venter J.C."/>
            <person name="Strausberg R.L."/>
            <person name="Brenner S."/>
        </authorList>
    </citation>
    <scope>NUCLEOTIDE SEQUENCE [LARGE SCALE GENOMIC DNA]</scope>
</reference>
<keyword evidence="3 7" id="KW-0812">Transmembrane</keyword>
<keyword evidence="5 7" id="KW-0472">Membrane</keyword>
<dbReference type="GO" id="GO:0016020">
    <property type="term" value="C:membrane"/>
    <property type="evidence" value="ECO:0007669"/>
    <property type="project" value="UniProtKB-SubCell"/>
</dbReference>
<organism evidence="8 9">
    <name type="scientific">Callorhinchus milii</name>
    <name type="common">Ghost shark</name>
    <dbReference type="NCBI Taxonomy" id="7868"/>
    <lineage>
        <taxon>Eukaryota</taxon>
        <taxon>Metazoa</taxon>
        <taxon>Chordata</taxon>
        <taxon>Craniata</taxon>
        <taxon>Vertebrata</taxon>
        <taxon>Chondrichthyes</taxon>
        <taxon>Holocephali</taxon>
        <taxon>Chimaeriformes</taxon>
        <taxon>Callorhinchidae</taxon>
        <taxon>Callorhinchus</taxon>
    </lineage>
</organism>
<comment type="subcellular location">
    <subcellularLocation>
        <location evidence="1">Membrane</location>
        <topology evidence="1">Multi-pass membrane protein</topology>
    </subcellularLocation>
</comment>
<keyword evidence="9" id="KW-1185">Reference proteome</keyword>
<dbReference type="CDD" id="cd11557">
    <property type="entry name" value="ST7"/>
    <property type="match status" value="1"/>
</dbReference>
<reference evidence="9" key="3">
    <citation type="journal article" date="2014" name="Nature">
        <title>Elephant shark genome provides unique insights into gnathostome evolution.</title>
        <authorList>
            <consortium name="International Elephant Shark Genome Sequencing Consortium"/>
            <person name="Venkatesh B."/>
            <person name="Lee A.P."/>
            <person name="Ravi V."/>
            <person name="Maurya A.K."/>
            <person name="Lian M.M."/>
            <person name="Swann J.B."/>
            <person name="Ohta Y."/>
            <person name="Flajnik M.F."/>
            <person name="Sutoh Y."/>
            <person name="Kasahara M."/>
            <person name="Hoon S."/>
            <person name="Gangu V."/>
            <person name="Roy S.W."/>
            <person name="Irimia M."/>
            <person name="Korzh V."/>
            <person name="Kondrychyn I."/>
            <person name="Lim Z.W."/>
            <person name="Tay B.H."/>
            <person name="Tohari S."/>
            <person name="Kong K.W."/>
            <person name="Ho S."/>
            <person name="Lorente-Galdos B."/>
            <person name="Quilez J."/>
            <person name="Marques-Bonet T."/>
            <person name="Raney B.J."/>
            <person name="Ingham P.W."/>
            <person name="Tay A."/>
            <person name="Hillier L.W."/>
            <person name="Minx P."/>
            <person name="Boehm T."/>
            <person name="Wilson R.K."/>
            <person name="Brenner S."/>
            <person name="Warren W.C."/>
        </authorList>
    </citation>
    <scope>NUCLEOTIDE SEQUENCE [LARGE SCALE GENOMIC DNA]</scope>
</reference>
<gene>
    <name evidence="8" type="primary">LOC103182403</name>
</gene>
<evidence type="ECO:0000256" key="1">
    <source>
        <dbReference type="ARBA" id="ARBA00004141"/>
    </source>
</evidence>
<dbReference type="InParanoid" id="A0A4W3J010"/>
<reference evidence="8" key="4">
    <citation type="submission" date="2025-08" db="UniProtKB">
        <authorList>
            <consortium name="Ensembl"/>
        </authorList>
    </citation>
    <scope>IDENTIFICATION</scope>
</reference>
<evidence type="ECO:0000256" key="3">
    <source>
        <dbReference type="ARBA" id="ARBA00022692"/>
    </source>
</evidence>
<dbReference type="PANTHER" id="PTHR12745">
    <property type="entry name" value="SUPPRESSION OF TUMORIGENICITY 7"/>
    <property type="match status" value="1"/>
</dbReference>